<gene>
    <name evidence="4" type="ordered locus">Snas_5342</name>
</gene>
<dbReference type="OrthoDB" id="5068503at2"/>
<feature type="DNA-binding region" description="H-T-H motif" evidence="2">
    <location>
        <begin position="31"/>
        <end position="50"/>
    </location>
</feature>
<dbReference type="eggNOG" id="COG1309">
    <property type="taxonomic scope" value="Bacteria"/>
</dbReference>
<reference evidence="4 5" key="1">
    <citation type="journal article" date="2009" name="Stand. Genomic Sci.">
        <title>Complete genome sequence of Stackebrandtia nassauensis type strain (LLR-40K-21).</title>
        <authorList>
            <person name="Munk C."/>
            <person name="Lapidus A."/>
            <person name="Copeland A."/>
            <person name="Jando M."/>
            <person name="Mayilraj S."/>
            <person name="Glavina Del Rio T."/>
            <person name="Nolan M."/>
            <person name="Chen F."/>
            <person name="Lucas S."/>
            <person name="Tice H."/>
            <person name="Cheng J.F."/>
            <person name="Han C."/>
            <person name="Detter J.C."/>
            <person name="Bruce D."/>
            <person name="Goodwin L."/>
            <person name="Chain P."/>
            <person name="Pitluck S."/>
            <person name="Goker M."/>
            <person name="Ovchinikova G."/>
            <person name="Pati A."/>
            <person name="Ivanova N."/>
            <person name="Mavromatis K."/>
            <person name="Chen A."/>
            <person name="Palaniappan K."/>
            <person name="Land M."/>
            <person name="Hauser L."/>
            <person name="Chang Y.J."/>
            <person name="Jeffries C.D."/>
            <person name="Bristow J."/>
            <person name="Eisen J.A."/>
            <person name="Markowitz V."/>
            <person name="Hugenholtz P."/>
            <person name="Kyrpides N.C."/>
            <person name="Klenk H.P."/>
        </authorList>
    </citation>
    <scope>NUCLEOTIDE SEQUENCE [LARGE SCALE GENOMIC DNA]</scope>
    <source>
        <strain evidence="5">DSM 44728 / CIP 108903 / NRRL B-16338 / NBRC 102104 / LLR-40K-21</strain>
    </source>
</reference>
<dbReference type="KEGG" id="sna:Snas_5342"/>
<evidence type="ECO:0000313" key="5">
    <source>
        <dbReference type="Proteomes" id="UP000000844"/>
    </source>
</evidence>
<dbReference type="SUPFAM" id="SSF46689">
    <property type="entry name" value="Homeodomain-like"/>
    <property type="match status" value="1"/>
</dbReference>
<evidence type="ECO:0000256" key="2">
    <source>
        <dbReference type="PROSITE-ProRule" id="PRU00335"/>
    </source>
</evidence>
<dbReference type="EMBL" id="CP001778">
    <property type="protein sequence ID" value="ADD44976.1"/>
    <property type="molecule type" value="Genomic_DNA"/>
</dbReference>
<keyword evidence="5" id="KW-1185">Reference proteome</keyword>
<accession>D3PUV2</accession>
<sequence length="198" mass="20652">MPRGVAIPEVRQQLFAAVEQLIVRDGPGKLSGRAVTGAAGVATGLLYSHFRDLDDFLVGYAVDRAFQISANARTLPDKAGTNTVARNLSDTLLATPFGSARALTRLLVARPDLVDGVASVLGDGNTGIDAIETATAAYLDAERKLGRVAAATDVEALARALAGTLHHLVLTADESDIPALIERTVTALAEGMVRPPTK</sequence>
<dbReference type="RefSeq" id="WP_013020547.1">
    <property type="nucleotide sequence ID" value="NC_013947.1"/>
</dbReference>
<dbReference type="GO" id="GO:0003677">
    <property type="term" value="F:DNA binding"/>
    <property type="evidence" value="ECO:0007669"/>
    <property type="project" value="UniProtKB-UniRule"/>
</dbReference>
<dbReference type="PROSITE" id="PS50977">
    <property type="entry name" value="HTH_TETR_2"/>
    <property type="match status" value="1"/>
</dbReference>
<evidence type="ECO:0000259" key="3">
    <source>
        <dbReference type="PROSITE" id="PS50977"/>
    </source>
</evidence>
<feature type="domain" description="HTH tetR-type" evidence="3">
    <location>
        <begin position="8"/>
        <end position="68"/>
    </location>
</feature>
<dbReference type="Gene3D" id="1.10.357.10">
    <property type="entry name" value="Tetracycline Repressor, domain 2"/>
    <property type="match status" value="1"/>
</dbReference>
<dbReference type="SUPFAM" id="SSF48498">
    <property type="entry name" value="Tetracyclin repressor-like, C-terminal domain"/>
    <property type="match status" value="1"/>
</dbReference>
<dbReference type="STRING" id="446470.Snas_5342"/>
<dbReference type="Proteomes" id="UP000000844">
    <property type="component" value="Chromosome"/>
</dbReference>
<proteinExistence type="predicted"/>
<dbReference type="InterPro" id="IPR001647">
    <property type="entry name" value="HTH_TetR"/>
</dbReference>
<dbReference type="HOGENOM" id="CLU_107158_0_0_11"/>
<protein>
    <submittedName>
        <fullName evidence="4">Putative transcriptional regulator, TetR family</fullName>
    </submittedName>
</protein>
<dbReference type="InterPro" id="IPR036271">
    <property type="entry name" value="Tet_transcr_reg_TetR-rel_C_sf"/>
</dbReference>
<dbReference type="AlphaFoldDB" id="D3PUV2"/>
<evidence type="ECO:0000313" key="4">
    <source>
        <dbReference type="EMBL" id="ADD44976.1"/>
    </source>
</evidence>
<keyword evidence="1 2" id="KW-0238">DNA-binding</keyword>
<name>D3PUV2_STANL</name>
<dbReference type="InterPro" id="IPR009057">
    <property type="entry name" value="Homeodomain-like_sf"/>
</dbReference>
<organism evidence="4 5">
    <name type="scientific">Stackebrandtia nassauensis (strain DSM 44728 / CIP 108903 / NRRL B-16338 / NBRC 102104 / LLR-40K-21)</name>
    <dbReference type="NCBI Taxonomy" id="446470"/>
    <lineage>
        <taxon>Bacteria</taxon>
        <taxon>Bacillati</taxon>
        <taxon>Actinomycetota</taxon>
        <taxon>Actinomycetes</taxon>
        <taxon>Glycomycetales</taxon>
        <taxon>Glycomycetaceae</taxon>
        <taxon>Stackebrandtia</taxon>
    </lineage>
</organism>
<evidence type="ECO:0000256" key="1">
    <source>
        <dbReference type="ARBA" id="ARBA00023125"/>
    </source>
</evidence>